<reference evidence="1" key="1">
    <citation type="submission" date="2021-03" db="EMBL/GenBank/DDBJ databases">
        <authorList>
            <consortium name="DOE Joint Genome Institute"/>
            <person name="Ahrendt S."/>
            <person name="Looney B.P."/>
            <person name="Miyauchi S."/>
            <person name="Morin E."/>
            <person name="Drula E."/>
            <person name="Courty P.E."/>
            <person name="Chicoki N."/>
            <person name="Fauchery L."/>
            <person name="Kohler A."/>
            <person name="Kuo A."/>
            <person name="Labutti K."/>
            <person name="Pangilinan J."/>
            <person name="Lipzen A."/>
            <person name="Riley R."/>
            <person name="Andreopoulos W."/>
            <person name="He G."/>
            <person name="Johnson J."/>
            <person name="Barry K.W."/>
            <person name="Grigoriev I.V."/>
            <person name="Nagy L."/>
            <person name="Hibbett D."/>
            <person name="Henrissat B."/>
            <person name="Matheny P.B."/>
            <person name="Labbe J."/>
            <person name="Martin F."/>
        </authorList>
    </citation>
    <scope>NUCLEOTIDE SEQUENCE</scope>
    <source>
        <strain evidence="1">HHB10654</strain>
    </source>
</reference>
<reference evidence="1" key="2">
    <citation type="journal article" date="2022" name="New Phytol.">
        <title>Evolutionary transition to the ectomycorrhizal habit in the genomes of a hyperdiverse lineage of mushroom-forming fungi.</title>
        <authorList>
            <person name="Looney B."/>
            <person name="Miyauchi S."/>
            <person name="Morin E."/>
            <person name="Drula E."/>
            <person name="Courty P.E."/>
            <person name="Kohler A."/>
            <person name="Kuo A."/>
            <person name="LaButti K."/>
            <person name="Pangilinan J."/>
            <person name="Lipzen A."/>
            <person name="Riley R."/>
            <person name="Andreopoulos W."/>
            <person name="He G."/>
            <person name="Johnson J."/>
            <person name="Nolan M."/>
            <person name="Tritt A."/>
            <person name="Barry K.W."/>
            <person name="Grigoriev I.V."/>
            <person name="Nagy L.G."/>
            <person name="Hibbett D."/>
            <person name="Henrissat B."/>
            <person name="Matheny P.B."/>
            <person name="Labbe J."/>
            <person name="Martin F.M."/>
        </authorList>
    </citation>
    <scope>NUCLEOTIDE SEQUENCE</scope>
    <source>
        <strain evidence="1">HHB10654</strain>
    </source>
</reference>
<dbReference type="EMBL" id="MU277187">
    <property type="protein sequence ID" value="KAI0068511.1"/>
    <property type="molecule type" value="Genomic_DNA"/>
</dbReference>
<sequence>MSEERSKLIDVTYQQLYLFLSGYESSATPEETASILQSRLEVLKNFRNPFGKPNAESKKKIESNTVTLRDAHVARVGPGDKPFVFAISSKFNIDEVEAFVLFRSYLYNEGIPQEIQRNGDDSFLQQVVDAFSVFYYSERRCLARLLVPLLRAKENEVMDFHTRAAEFLPQIIPDGPAFVQDIISEYHEQTHATVPPDLSGDPKGSTRWAKENLRNQLVLLEVTFWAMWSYVPRQGPLVVLLYERAYSSNLGSKQMNGNLLLDDESSRLQQDCAAIWLLIMLEVLELENFSDNGPPDISAEPSDTGLYTASPESLKKLHHLVISHGDGHFSMVFLAWTIILSRLEAAVAMLPECPPSYRDFFDSLDPQGPHSYSKGQDPFHTRMLQRCLDPNVKLFDLLLAMLTTTPVFVTSIAWRADSAITDPNSVAYRSVIKGLLIALSETIPVELVPDFDTFVEVWVALFGRSESQSVIGLCQQFWQYDFVKSPSRRAVVDVARSRFPVQFRPLLRILSALGGSGFKKSDPLISVDYRQADNALAEERAICAQHVSFFFDMLTTYTQVIPLSACTGAHALYEKVPERYGSSSKSSGPTYVNLRPIKLPGGSVLPPKSTGRLLSQDREDYIIVAWQHEHSGWRLVVEVLVDYVQRRRLLPRVSQYVASEPPANRRTTSQPPVTLQLDDIGVEFDADGDPHVVADALDLLCSVIKDNAALAAQVLDSVENNEDLQGGGAEPPHLVQLTMLVLEDALSRSAAQPRKPPPSHLITSAMNLLSGLLSLPGYAHHVWLFARASTSLFDTSRNGGSASAVLAAERALGSYFTTRALLDFVQSLFNEASASVLLPAPAKERLQELKEEVLLRALRFVHAEIWMEHTGWKYSQLGTRFEVGRVVSTLYGDILEHAPPTSTGPLSTISRAVFDALVSKATTPSIGPLIAVVTTYRAVLHRIYASRRLGDLKGLYLVLRSHLRVMRLCLTYKQRLHGDSGPCLLEQALCARAGTDGGSFNGGHYQADPLDVLSSFVGIANTSSEVPLEAIHVLYALCTSLATSQPSAPTIVGHLSDPEATVAALVRVAQHPYQEQDVRLSVWRFMAVSVEKEPALGHLFIAGQFRTTDSKVRDGAPSGSSDGKKKENTSALGAAREMIANWQSYWEINPMLLAGILEFLYAVWARGLEHETMIESIRKDGEFWALLAEVALQDLSPAPEYKSTEFIDEGGIVRSAFHDSISTHAYQTLSKAYATRIIALDIAMTQPTSTSKQKRPPSFECIAETFKSEDQLADLLHEAISNVYDPALYDEFTATAGAYFPDLVLSQYESRSLLGEREFGDDFEFAVGVLQIRMRPFHFFNPELASNADELVHTLFSINQNLSLAHASTELSQAWYTLLLKVAPFLQGDESSRPRLLALAATISSSLAEEKRSGDLISTVHGVRLSILLALLELIWFSSEETAEDTENFMKVVANVHDIITNEAQSPINSVRGASAAPFHRTLLQIIYFCIRQCRKLAARPKKSISADQRLTVTSAIDTALIFVIDSLRFVFDAARGGPDPDLDLDMELLVAVFEQCTQIDINPSTSLWLTRCQETSVLRASLELFVQADLTGLSTLALSRSRKQALYAPHILTFHIAFASIQLPAERLASEGVLVAYSNSSITAAVQSGSVDVTLPELPGERSPAHRAYCVMLSVVAGVISALGVQKHFFDAEASGFVQLFGSQIARTLAWTIGDALTLPFVEEMERVVGLFYAIASTAPPEGHRNPATETVLAAFTSNALLLLQQLNYALSHPNHLASLVEPVTAEERTQLEKDARGSSARSVAAEVVDPTTRPFLARLVHRLYGITSNIVQTLIIISAADSVLKGEAEDLPTRFALVVPHSKVVLGEPASMGTLLELASGALDVLGHLASRPAGQAITTPSPSDRALDVRAAVITARRTLETVLFYAATQLGTWLARPALLDSGTAAGDAEMDAEESRGALRRDSAALTERMRRGLTGEMASELKATLEKARGVLERCREVEGPGAGVDVTKVLIGFLNERVINAA</sequence>
<keyword evidence="2" id="KW-1185">Reference proteome</keyword>
<organism evidence="1 2">
    <name type="scientific">Artomyces pyxidatus</name>
    <dbReference type="NCBI Taxonomy" id="48021"/>
    <lineage>
        <taxon>Eukaryota</taxon>
        <taxon>Fungi</taxon>
        <taxon>Dikarya</taxon>
        <taxon>Basidiomycota</taxon>
        <taxon>Agaricomycotina</taxon>
        <taxon>Agaricomycetes</taxon>
        <taxon>Russulales</taxon>
        <taxon>Auriscalpiaceae</taxon>
        <taxon>Artomyces</taxon>
    </lineage>
</organism>
<comment type="caution">
    <text evidence="1">The sequence shown here is derived from an EMBL/GenBank/DDBJ whole genome shotgun (WGS) entry which is preliminary data.</text>
</comment>
<proteinExistence type="predicted"/>
<protein>
    <submittedName>
        <fullName evidence="1">Uncharacterized protein</fullName>
    </submittedName>
</protein>
<dbReference type="Proteomes" id="UP000814140">
    <property type="component" value="Unassembled WGS sequence"/>
</dbReference>
<evidence type="ECO:0000313" key="1">
    <source>
        <dbReference type="EMBL" id="KAI0068511.1"/>
    </source>
</evidence>
<gene>
    <name evidence="1" type="ORF">BV25DRAFT_1817355</name>
</gene>
<accession>A0ACB8TJE2</accession>
<name>A0ACB8TJE2_9AGAM</name>
<evidence type="ECO:0000313" key="2">
    <source>
        <dbReference type="Proteomes" id="UP000814140"/>
    </source>
</evidence>